<keyword evidence="6" id="KW-1185">Reference proteome</keyword>
<dbReference type="InterPro" id="IPR029063">
    <property type="entry name" value="SAM-dependent_MTases_sf"/>
</dbReference>
<evidence type="ECO:0000256" key="3">
    <source>
        <dbReference type="ARBA" id="ARBA00022679"/>
    </source>
</evidence>
<dbReference type="RefSeq" id="WP_085010915.1">
    <property type="nucleotide sequence ID" value="NZ_NAAD01000014.1"/>
</dbReference>
<proteinExistence type="predicted"/>
<dbReference type="Gene3D" id="3.40.50.150">
    <property type="entry name" value="Vaccinia Virus protein VP39"/>
    <property type="match status" value="1"/>
</dbReference>
<dbReference type="PROSITE" id="PS51608">
    <property type="entry name" value="SAM_MT_UBIE"/>
    <property type="match status" value="1"/>
</dbReference>
<evidence type="ECO:0000256" key="2">
    <source>
        <dbReference type="ARBA" id="ARBA00022603"/>
    </source>
</evidence>
<dbReference type="EMBL" id="NAAD01000014">
    <property type="protein sequence ID" value="ORJ58686.1"/>
    <property type="molecule type" value="Genomic_DNA"/>
</dbReference>
<comment type="caution">
    <text evidence="5">The sequence shown here is derived from an EMBL/GenBank/DDBJ whole genome shotgun (WGS) entry which is preliminary data.</text>
</comment>
<dbReference type="GO" id="GO:0009234">
    <property type="term" value="P:menaquinone biosynthetic process"/>
    <property type="evidence" value="ECO:0007669"/>
    <property type="project" value="UniProtKB-KW"/>
</dbReference>
<dbReference type="CDD" id="cd02440">
    <property type="entry name" value="AdoMet_MTases"/>
    <property type="match status" value="1"/>
</dbReference>
<dbReference type="Proteomes" id="UP000193136">
    <property type="component" value="Unassembled WGS sequence"/>
</dbReference>
<evidence type="ECO:0000313" key="6">
    <source>
        <dbReference type="Proteomes" id="UP000193136"/>
    </source>
</evidence>
<evidence type="ECO:0000256" key="1">
    <source>
        <dbReference type="ARBA" id="ARBA00022428"/>
    </source>
</evidence>
<keyword evidence="3" id="KW-0808">Transferase</keyword>
<name>A0A1X0Y0P4_9BACT</name>
<dbReference type="STRING" id="1969733.B5V00_11325"/>
<dbReference type="Pfam" id="PF01209">
    <property type="entry name" value="Ubie_methyltran"/>
    <property type="match status" value="1"/>
</dbReference>
<dbReference type="AlphaFoldDB" id="A0A1X0Y0P4"/>
<reference evidence="5 6" key="1">
    <citation type="submission" date="2017-03" db="EMBL/GenBank/DDBJ databases">
        <title>Genome sequence of Geothermobacter sp. EPR-M, Deep-Sea Iron Reducer.</title>
        <authorList>
            <person name="Tully B."/>
            <person name="Savalia P."/>
            <person name="Abuyen K."/>
            <person name="Baughan C."/>
            <person name="Romero E."/>
            <person name="Ronkowski C."/>
            <person name="Torres B."/>
            <person name="Tremblay J."/>
            <person name="Trujillo A."/>
            <person name="Tyler M."/>
            <person name="Perez-Rodriguez I."/>
            <person name="Amend J."/>
        </authorList>
    </citation>
    <scope>NUCLEOTIDE SEQUENCE [LARGE SCALE GENOMIC DNA]</scope>
    <source>
        <strain evidence="5 6">EPR-M</strain>
    </source>
</reference>
<evidence type="ECO:0000313" key="5">
    <source>
        <dbReference type="EMBL" id="ORJ58686.1"/>
    </source>
</evidence>
<keyword evidence="4" id="KW-0949">S-adenosyl-L-methionine</keyword>
<dbReference type="SUPFAM" id="SSF53335">
    <property type="entry name" value="S-adenosyl-L-methionine-dependent methyltransferases"/>
    <property type="match status" value="1"/>
</dbReference>
<keyword evidence="1" id="KW-0474">Menaquinone biosynthesis</keyword>
<dbReference type="GO" id="GO:0032259">
    <property type="term" value="P:methylation"/>
    <property type="evidence" value="ECO:0007669"/>
    <property type="project" value="UniProtKB-KW"/>
</dbReference>
<dbReference type="InterPro" id="IPR004033">
    <property type="entry name" value="UbiE/COQ5_MeTrFase"/>
</dbReference>
<dbReference type="NCBIfam" id="TIGR01934">
    <property type="entry name" value="MenG_MenH_UbiE"/>
    <property type="match status" value="1"/>
</dbReference>
<dbReference type="OrthoDB" id="9807911at2"/>
<dbReference type="GO" id="GO:0008168">
    <property type="term" value="F:methyltransferase activity"/>
    <property type="evidence" value="ECO:0007669"/>
    <property type="project" value="UniProtKB-KW"/>
</dbReference>
<keyword evidence="2" id="KW-0489">Methyltransferase</keyword>
<protein>
    <recommendedName>
        <fullName evidence="7">Demethylmenaquinone methyltransferase</fullName>
    </recommendedName>
</protein>
<accession>A0A1X0Y0P4</accession>
<dbReference type="PANTHER" id="PTHR43591:SF24">
    <property type="entry name" value="2-METHOXY-6-POLYPRENYL-1,4-BENZOQUINOL METHYLASE, MITOCHONDRIAL"/>
    <property type="match status" value="1"/>
</dbReference>
<organism evidence="5 6">
    <name type="scientific">Geothermobacter hydrogeniphilus</name>
    <dbReference type="NCBI Taxonomy" id="1969733"/>
    <lineage>
        <taxon>Bacteria</taxon>
        <taxon>Pseudomonadati</taxon>
        <taxon>Thermodesulfobacteriota</taxon>
        <taxon>Desulfuromonadia</taxon>
        <taxon>Desulfuromonadales</taxon>
        <taxon>Geothermobacteraceae</taxon>
        <taxon>Geothermobacter</taxon>
    </lineage>
</organism>
<dbReference type="PANTHER" id="PTHR43591">
    <property type="entry name" value="METHYLTRANSFERASE"/>
    <property type="match status" value="1"/>
</dbReference>
<evidence type="ECO:0000256" key="4">
    <source>
        <dbReference type="ARBA" id="ARBA00022691"/>
    </source>
</evidence>
<sequence>MSRFDLDSRDWLDTPERKRDYNRRHFAAAAASYDRATVAMSLGRDRAWKRLLIDSLPDHPAPRCLDLACGTGDICDLLARRYPQGEIVGLDLTPEMLDLARQRPHAGNISFIEGDMAATGFEDASFDLITGSYALRNAPRLDQALTEIRRLLKPGGSACFLDFARAESALGRRLQYLLLRSWCGLWGRILSGSWQVHGYIAESLARYPEPDRLQTMLDEAGLQPVSRQSLFGGMMNLLRLQKPSE</sequence>
<gene>
    <name evidence="5" type="ORF">B5V00_11325</name>
</gene>
<evidence type="ECO:0008006" key="7">
    <source>
        <dbReference type="Google" id="ProtNLM"/>
    </source>
</evidence>